<dbReference type="CDD" id="cd00022">
    <property type="entry name" value="BIR"/>
    <property type="match status" value="1"/>
</dbReference>
<dbReference type="AlphaFoldDB" id="A0A6S7GJJ0"/>
<dbReference type="SUPFAM" id="SSF57924">
    <property type="entry name" value="Inhibitor of apoptosis (IAP) repeat"/>
    <property type="match status" value="1"/>
</dbReference>
<gene>
    <name evidence="1" type="ORF">PACLA_8A012357</name>
</gene>
<evidence type="ECO:0000313" key="2">
    <source>
        <dbReference type="Proteomes" id="UP001152795"/>
    </source>
</evidence>
<name>A0A6S7GJJ0_PARCT</name>
<dbReference type="Proteomes" id="UP001152795">
    <property type="component" value="Unassembled WGS sequence"/>
</dbReference>
<dbReference type="GO" id="GO:0031398">
    <property type="term" value="P:positive regulation of protein ubiquitination"/>
    <property type="evidence" value="ECO:0007669"/>
    <property type="project" value="TreeGrafter"/>
</dbReference>
<evidence type="ECO:0000313" key="1">
    <source>
        <dbReference type="EMBL" id="CAB3991573.1"/>
    </source>
</evidence>
<dbReference type="GO" id="GO:0005634">
    <property type="term" value="C:nucleus"/>
    <property type="evidence" value="ECO:0007669"/>
    <property type="project" value="TreeGrafter"/>
</dbReference>
<protein>
    <submittedName>
        <fullName evidence="1">Uncharacterized protein</fullName>
    </submittedName>
</protein>
<dbReference type="GO" id="GO:0051726">
    <property type="term" value="P:regulation of cell cycle"/>
    <property type="evidence" value="ECO:0007669"/>
    <property type="project" value="TreeGrafter"/>
</dbReference>
<dbReference type="Gene3D" id="1.10.1170.10">
    <property type="entry name" value="Inhibitor Of Apoptosis Protein (2mihbC-IAP-1), Chain A"/>
    <property type="match status" value="1"/>
</dbReference>
<dbReference type="GO" id="GO:0043066">
    <property type="term" value="P:negative regulation of apoptotic process"/>
    <property type="evidence" value="ECO:0007669"/>
    <property type="project" value="TreeGrafter"/>
</dbReference>
<dbReference type="PANTHER" id="PTHR10044">
    <property type="entry name" value="INHIBITOR OF APOPTOSIS"/>
    <property type="match status" value="1"/>
</dbReference>
<dbReference type="InterPro" id="IPR001370">
    <property type="entry name" value="BIR_rpt"/>
</dbReference>
<keyword evidence="2" id="KW-1185">Reference proteome</keyword>
<dbReference type="GO" id="GO:0005737">
    <property type="term" value="C:cytoplasm"/>
    <property type="evidence" value="ECO:0007669"/>
    <property type="project" value="TreeGrafter"/>
</dbReference>
<dbReference type="GO" id="GO:0061630">
    <property type="term" value="F:ubiquitin protein ligase activity"/>
    <property type="evidence" value="ECO:0007669"/>
    <property type="project" value="TreeGrafter"/>
</dbReference>
<accession>A0A6S7GJJ0</accession>
<comment type="caution">
    <text evidence="1">The sequence shown here is derived from an EMBL/GenBank/DDBJ whole genome shotgun (WGS) entry which is preliminary data.</text>
</comment>
<dbReference type="EMBL" id="CACRXK020001878">
    <property type="protein sequence ID" value="CAB3991573.1"/>
    <property type="molecule type" value="Genomic_DNA"/>
</dbReference>
<organism evidence="1 2">
    <name type="scientific">Paramuricea clavata</name>
    <name type="common">Red gorgonian</name>
    <name type="synonym">Violescent sea-whip</name>
    <dbReference type="NCBI Taxonomy" id="317549"/>
    <lineage>
        <taxon>Eukaryota</taxon>
        <taxon>Metazoa</taxon>
        <taxon>Cnidaria</taxon>
        <taxon>Anthozoa</taxon>
        <taxon>Octocorallia</taxon>
        <taxon>Malacalcyonacea</taxon>
        <taxon>Plexauridae</taxon>
        <taxon>Paramuricea</taxon>
    </lineage>
</organism>
<dbReference type="InterPro" id="IPR050784">
    <property type="entry name" value="IAP"/>
</dbReference>
<dbReference type="GO" id="GO:0043027">
    <property type="term" value="F:cysteine-type endopeptidase inhibitor activity involved in apoptotic process"/>
    <property type="evidence" value="ECO:0007669"/>
    <property type="project" value="TreeGrafter"/>
</dbReference>
<sequence>MGKKIKLAALAFLIAVIAYIYPTAKQKYVKHVKPKVELAVVFGKKVANLKILGKPVPWKFILPVAGVLLVLLYVRRRKKKMQKQKEAEEKRKAELAAQYKALGGPVLTPEQENQPPATITPVTPTVIPVPAPVVTPVVTPVPTDNESGDIGARIQTFCEWSSTNTVNIFALARAGFQYTGRGDVVECFKCKGTLKEWVQDDDPLSSHNQYYPSCDFVKKRLAEVDIEKLSCGKRITDLLAATVSCVNRLKEVQKLSVSGGSSAQKHLADLQKRLDTTERTMHLVMKQMEAVTKCLARTLENDPAGDATEINDGLKVMKESNV</sequence>
<dbReference type="PROSITE" id="PS50143">
    <property type="entry name" value="BIR_REPEAT_2"/>
    <property type="match status" value="1"/>
</dbReference>
<dbReference type="OrthoDB" id="4034597at2759"/>
<reference evidence="1" key="1">
    <citation type="submission" date="2020-04" db="EMBL/GenBank/DDBJ databases">
        <authorList>
            <person name="Alioto T."/>
            <person name="Alioto T."/>
            <person name="Gomez Garrido J."/>
        </authorList>
    </citation>
    <scope>NUCLEOTIDE SEQUENCE</scope>
    <source>
        <strain evidence="1">A484AB</strain>
    </source>
</reference>
<dbReference type="PANTHER" id="PTHR10044:SF139">
    <property type="entry name" value="DEATH-ASSOCIATED INHIBITOR OF APOPTOSIS 2"/>
    <property type="match status" value="1"/>
</dbReference>
<proteinExistence type="predicted"/>
<dbReference type="Pfam" id="PF00653">
    <property type="entry name" value="BIR"/>
    <property type="match status" value="1"/>
</dbReference>
<dbReference type="SMART" id="SM00238">
    <property type="entry name" value="BIR"/>
    <property type="match status" value="1"/>
</dbReference>